<reference evidence="1" key="1">
    <citation type="submission" date="2020-03" db="EMBL/GenBank/DDBJ databases">
        <title>The deep terrestrial virosphere.</title>
        <authorList>
            <person name="Holmfeldt K."/>
            <person name="Nilsson E."/>
            <person name="Simone D."/>
            <person name="Lopez-Fernandez M."/>
            <person name="Wu X."/>
            <person name="de Brujin I."/>
            <person name="Lundin D."/>
            <person name="Andersson A."/>
            <person name="Bertilsson S."/>
            <person name="Dopson M."/>
        </authorList>
    </citation>
    <scope>NUCLEOTIDE SEQUENCE</scope>
    <source>
        <strain evidence="1">TM448A01828</strain>
    </source>
</reference>
<protein>
    <submittedName>
        <fullName evidence="1">Uncharacterized protein</fullName>
    </submittedName>
</protein>
<evidence type="ECO:0000313" key="1">
    <source>
        <dbReference type="EMBL" id="QJA50581.1"/>
    </source>
</evidence>
<dbReference type="AlphaFoldDB" id="A0A6H1ZT45"/>
<organism evidence="1">
    <name type="scientific">viral metagenome</name>
    <dbReference type="NCBI Taxonomy" id="1070528"/>
    <lineage>
        <taxon>unclassified sequences</taxon>
        <taxon>metagenomes</taxon>
        <taxon>organismal metagenomes</taxon>
    </lineage>
</organism>
<dbReference type="EMBL" id="MT144204">
    <property type="protein sequence ID" value="QJA50581.1"/>
    <property type="molecule type" value="Genomic_DNA"/>
</dbReference>
<sequence length="165" mass="17159">MAFDATVPTTTNQISADITAMRANFEFLIGTANYKLFTNAAGTAPEWAAGFKVLSFTRDMAAASATITYNGFGFKPGAMLVIAAIDTVDLFSIWFTDGTLGAGINQYLTAGAPAMVPSNSIYIQPSAGNTQAGTLDALVADGINIIWVKTGSPTGTLTLKMAASR</sequence>
<gene>
    <name evidence="1" type="ORF">TM448A01828_0008</name>
</gene>
<proteinExistence type="predicted"/>
<name>A0A6H1ZT45_9ZZZZ</name>
<accession>A0A6H1ZT45</accession>